<name>A0A409VGF4_9AGAR</name>
<keyword evidence="2" id="KW-1185">Reference proteome</keyword>
<reference evidence="1 2" key="1">
    <citation type="journal article" date="2018" name="Evol. Lett.">
        <title>Horizontal gene cluster transfer increased hallucinogenic mushroom diversity.</title>
        <authorList>
            <person name="Reynolds H.T."/>
            <person name="Vijayakumar V."/>
            <person name="Gluck-Thaler E."/>
            <person name="Korotkin H.B."/>
            <person name="Matheny P.B."/>
            <person name="Slot J.C."/>
        </authorList>
    </citation>
    <scope>NUCLEOTIDE SEQUENCE [LARGE SCALE GENOMIC DNA]</scope>
    <source>
        <strain evidence="1 2">SRW20</strain>
    </source>
</reference>
<dbReference type="SUPFAM" id="SSF48452">
    <property type="entry name" value="TPR-like"/>
    <property type="match status" value="1"/>
</dbReference>
<dbReference type="STRING" id="231916.A0A409VGF4"/>
<comment type="caution">
    <text evidence="1">The sequence shown here is derived from an EMBL/GenBank/DDBJ whole genome shotgun (WGS) entry which is preliminary data.</text>
</comment>
<dbReference type="Gene3D" id="1.25.40.10">
    <property type="entry name" value="Tetratricopeptide repeat domain"/>
    <property type="match status" value="1"/>
</dbReference>
<dbReference type="AlphaFoldDB" id="A0A409VGF4"/>
<dbReference type="InParanoid" id="A0A409VGF4"/>
<dbReference type="EMBL" id="NHYE01005655">
    <property type="protein sequence ID" value="PPQ65343.1"/>
    <property type="molecule type" value="Genomic_DNA"/>
</dbReference>
<dbReference type="InterPro" id="IPR011990">
    <property type="entry name" value="TPR-like_helical_dom_sf"/>
</dbReference>
<organism evidence="1 2">
    <name type="scientific">Gymnopilus dilepis</name>
    <dbReference type="NCBI Taxonomy" id="231916"/>
    <lineage>
        <taxon>Eukaryota</taxon>
        <taxon>Fungi</taxon>
        <taxon>Dikarya</taxon>
        <taxon>Basidiomycota</taxon>
        <taxon>Agaricomycotina</taxon>
        <taxon>Agaricomycetes</taxon>
        <taxon>Agaricomycetidae</taxon>
        <taxon>Agaricales</taxon>
        <taxon>Agaricineae</taxon>
        <taxon>Hymenogastraceae</taxon>
        <taxon>Gymnopilus</taxon>
    </lineage>
</organism>
<sequence>MWQALKRIFCCSSAPTSDELYEKAQAFFNEYQNTKSLHDLKKAIDNYREALVARRKENNPDEGHILVNYATALWNRYERAPGSARELEEIIRLYEGADEEWSREREKPEGYPDLLLDLGNAYYTKSLVVIEDAAVSLDKAIEFLERLDLDSNARLPPETRVKGMVMLGTALNRRCTLHKMTDRLDEAIDLLKRSSDSLARKEWTDGMPDNIRFLCLNNLATAYNVRYRYNKPQDPRDLDNAIEYSRRALAALPSGHGERGTTSFNLATQLYKRYELVQKRGAEQLLASGLDAREGVQDLNDAFEMGLEAQRLLRGTGHSASVERLLEVIKVHREALSRTGSRATTPNLNEA</sequence>
<accession>A0A409VGF4</accession>
<dbReference type="OrthoDB" id="3059123at2759"/>
<gene>
    <name evidence="1" type="ORF">CVT26_000059</name>
</gene>
<proteinExistence type="predicted"/>
<dbReference type="Proteomes" id="UP000284706">
    <property type="component" value="Unassembled WGS sequence"/>
</dbReference>
<evidence type="ECO:0000313" key="1">
    <source>
        <dbReference type="EMBL" id="PPQ65343.1"/>
    </source>
</evidence>
<protein>
    <submittedName>
        <fullName evidence="1">Uncharacterized protein</fullName>
    </submittedName>
</protein>
<evidence type="ECO:0000313" key="2">
    <source>
        <dbReference type="Proteomes" id="UP000284706"/>
    </source>
</evidence>